<feature type="domain" description="Phosphoribulokinase/uridine kinase" evidence="1">
    <location>
        <begin position="24"/>
        <end position="220"/>
    </location>
</feature>
<reference evidence="2 3" key="1">
    <citation type="journal article" date="2018" name="PLoS ONE">
        <title>The draft genome of Kipferlia bialata reveals reductive genome evolution in fornicate parasites.</title>
        <authorList>
            <person name="Tanifuji G."/>
            <person name="Takabayashi S."/>
            <person name="Kume K."/>
            <person name="Takagi M."/>
            <person name="Nakayama T."/>
            <person name="Kamikawa R."/>
            <person name="Inagaki Y."/>
            <person name="Hashimoto T."/>
        </authorList>
    </citation>
    <scope>NUCLEOTIDE SEQUENCE [LARGE SCALE GENOMIC DNA]</scope>
    <source>
        <strain evidence="2">NY0173</strain>
    </source>
</reference>
<evidence type="ECO:0000313" key="3">
    <source>
        <dbReference type="Proteomes" id="UP000265618"/>
    </source>
</evidence>
<gene>
    <name evidence="2" type="ORF">KIPB_007858</name>
</gene>
<evidence type="ECO:0000259" key="1">
    <source>
        <dbReference type="Pfam" id="PF00485"/>
    </source>
</evidence>
<evidence type="ECO:0000313" key="2">
    <source>
        <dbReference type="EMBL" id="GCA63100.1"/>
    </source>
</evidence>
<dbReference type="Pfam" id="PF00485">
    <property type="entry name" value="PRK"/>
    <property type="match status" value="1"/>
</dbReference>
<dbReference type="InterPro" id="IPR006083">
    <property type="entry name" value="PRK/URK"/>
</dbReference>
<dbReference type="GO" id="GO:0016301">
    <property type="term" value="F:kinase activity"/>
    <property type="evidence" value="ECO:0007669"/>
    <property type="project" value="UniProtKB-KW"/>
</dbReference>
<keyword evidence="2" id="KW-0808">Transferase</keyword>
<dbReference type="PRINTS" id="PR00988">
    <property type="entry name" value="URIDINKINASE"/>
</dbReference>
<dbReference type="PANTHER" id="PTHR10285">
    <property type="entry name" value="URIDINE KINASE"/>
    <property type="match status" value="1"/>
</dbReference>
<protein>
    <submittedName>
        <fullName evidence="2">Uridine kinase-like protein</fullName>
    </submittedName>
</protein>
<dbReference type="InterPro" id="IPR027417">
    <property type="entry name" value="P-loop_NTPase"/>
</dbReference>
<keyword evidence="2" id="KW-0418">Kinase</keyword>
<dbReference type="SUPFAM" id="SSF52540">
    <property type="entry name" value="P-loop containing nucleoside triphosphate hydrolases"/>
    <property type="match status" value="1"/>
</dbReference>
<sequence length="286" mass="32090">MCETLQDKKISSIASQITADKRIVLIAGPSSSGKTTFSLKLSTHLRCKGLNPVTLCMDNYYVNRVNTPLDKDGKYDFEHVEAIDIPLFNQQLSALCRGEKVITPIFDFQTGTRKEGPAMQLEEGGIIVCEGIHGLNPRLSEQVAPEHKFKIFISPLTMLNIDDHHRISTTNNRLIRRIVRDNQFRGHSPEATINMWPSVGRGEEKWIFPHQYQADVYMNSALDYELGVLAGYVTPLLHAVPPTSSAYTKARTLLNFLSLVQTIPETAVPMHSILREFIGRSAFHGN</sequence>
<keyword evidence="3" id="KW-1185">Reference proteome</keyword>
<dbReference type="GO" id="GO:0005524">
    <property type="term" value="F:ATP binding"/>
    <property type="evidence" value="ECO:0007669"/>
    <property type="project" value="InterPro"/>
</dbReference>
<dbReference type="CDD" id="cd02028">
    <property type="entry name" value="UMPK_like"/>
    <property type="match status" value="1"/>
</dbReference>
<dbReference type="Proteomes" id="UP000265618">
    <property type="component" value="Unassembled WGS sequence"/>
</dbReference>
<dbReference type="OrthoDB" id="10257085at2759"/>
<accession>A0A391NQK0</accession>
<dbReference type="AlphaFoldDB" id="A0A391NQK0"/>
<dbReference type="EMBL" id="BDIP01002300">
    <property type="protein sequence ID" value="GCA63100.1"/>
    <property type="molecule type" value="Genomic_DNA"/>
</dbReference>
<comment type="caution">
    <text evidence="2">The sequence shown here is derived from an EMBL/GenBank/DDBJ whole genome shotgun (WGS) entry which is preliminary data.</text>
</comment>
<proteinExistence type="predicted"/>
<name>A0A391NQK0_9EUKA</name>
<dbReference type="Gene3D" id="3.40.50.300">
    <property type="entry name" value="P-loop containing nucleotide triphosphate hydrolases"/>
    <property type="match status" value="1"/>
</dbReference>
<organism evidence="2 3">
    <name type="scientific">Kipferlia bialata</name>
    <dbReference type="NCBI Taxonomy" id="797122"/>
    <lineage>
        <taxon>Eukaryota</taxon>
        <taxon>Metamonada</taxon>
        <taxon>Carpediemonas-like organisms</taxon>
        <taxon>Kipferlia</taxon>
    </lineage>
</organism>